<reference evidence="3" key="1">
    <citation type="submission" date="2021-11" db="EMBL/GenBank/DDBJ databases">
        <title>Cultivation dependent microbiological survey of springs from the worlds oldest radium mine currently devoted to the extraction of radon-saturated water.</title>
        <authorList>
            <person name="Kapinusova G."/>
            <person name="Smrhova T."/>
            <person name="Strejcek M."/>
            <person name="Suman J."/>
            <person name="Jani K."/>
            <person name="Pajer P."/>
            <person name="Uhlik O."/>
        </authorList>
    </citation>
    <scope>NUCLEOTIDE SEQUENCE [LARGE SCALE GENOMIC DNA]</scope>
    <source>
        <strain evidence="3">J379</strain>
    </source>
</reference>
<dbReference type="InterPro" id="IPR021315">
    <property type="entry name" value="Gap/Sap"/>
</dbReference>
<keyword evidence="1" id="KW-0812">Transmembrane</keyword>
<proteinExistence type="predicted"/>
<feature type="transmembrane region" description="Helical" evidence="1">
    <location>
        <begin position="155"/>
        <end position="176"/>
    </location>
</feature>
<gene>
    <name evidence="2" type="ORF">LRS13_18770</name>
</gene>
<protein>
    <submittedName>
        <fullName evidence="2">GAP family protein</fullName>
    </submittedName>
</protein>
<keyword evidence="1" id="KW-1133">Transmembrane helix</keyword>
<organism evidence="2 3">
    <name type="scientific">Svornostia abyssi</name>
    <dbReference type="NCBI Taxonomy" id="2898438"/>
    <lineage>
        <taxon>Bacteria</taxon>
        <taxon>Bacillati</taxon>
        <taxon>Actinomycetota</taxon>
        <taxon>Thermoleophilia</taxon>
        <taxon>Solirubrobacterales</taxon>
        <taxon>Baekduiaceae</taxon>
        <taxon>Svornostia</taxon>
    </lineage>
</organism>
<keyword evidence="1" id="KW-0472">Membrane</keyword>
<dbReference type="EMBL" id="CP088295">
    <property type="protein sequence ID" value="UUY02712.1"/>
    <property type="molecule type" value="Genomic_DNA"/>
</dbReference>
<evidence type="ECO:0000256" key="1">
    <source>
        <dbReference type="SAM" id="Phobius"/>
    </source>
</evidence>
<feature type="transmembrane region" description="Helical" evidence="1">
    <location>
        <begin position="35"/>
        <end position="56"/>
    </location>
</feature>
<feature type="transmembrane region" description="Helical" evidence="1">
    <location>
        <begin position="68"/>
        <end position="90"/>
    </location>
</feature>
<dbReference type="RefSeq" id="WP_353863234.1">
    <property type="nucleotide sequence ID" value="NZ_CP088295.1"/>
</dbReference>
<sequence length="218" mass="22712">MPIEAILLGLASAFRPTGIAAIYALLGSRSPRRSLLIFLVAGFAFSVTVGVLVVLALHNVTGFRRGAISGAIVDIVLGAAALGFAAGVWWQHIAWGSGSAAPSTPAWIGRLHDPSAGMLVVAGVATHLPGIFYLAGLNSIAGARPGLIGSVAQVLAYNVLWYSTGVAALVAFLVRPEATRTTIERVRSWLRDHQREALAVAFAVAGVYFVVSGLRTLT</sequence>
<dbReference type="Pfam" id="PF11139">
    <property type="entry name" value="SfLAP"/>
    <property type="match status" value="1"/>
</dbReference>
<evidence type="ECO:0000313" key="2">
    <source>
        <dbReference type="EMBL" id="UUY02712.1"/>
    </source>
</evidence>
<evidence type="ECO:0000313" key="3">
    <source>
        <dbReference type="Proteomes" id="UP001058860"/>
    </source>
</evidence>
<name>A0ABY5PDS1_9ACTN</name>
<keyword evidence="3" id="KW-1185">Reference proteome</keyword>
<feature type="transmembrane region" description="Helical" evidence="1">
    <location>
        <begin position="116"/>
        <end position="135"/>
    </location>
</feature>
<dbReference type="Proteomes" id="UP001058860">
    <property type="component" value="Chromosome"/>
</dbReference>
<feature type="transmembrane region" description="Helical" evidence="1">
    <location>
        <begin position="197"/>
        <end position="217"/>
    </location>
</feature>
<feature type="transmembrane region" description="Helical" evidence="1">
    <location>
        <begin position="6"/>
        <end position="26"/>
    </location>
</feature>
<accession>A0ABY5PDS1</accession>